<dbReference type="AlphaFoldDB" id="X1HES0"/>
<dbReference type="InterPro" id="IPR011047">
    <property type="entry name" value="Quinoprotein_ADH-like_sf"/>
</dbReference>
<dbReference type="SUPFAM" id="SSF50998">
    <property type="entry name" value="Quinoprotein alcohol dehydrogenase-like"/>
    <property type="match status" value="1"/>
</dbReference>
<organism evidence="2">
    <name type="scientific">marine sediment metagenome</name>
    <dbReference type="NCBI Taxonomy" id="412755"/>
    <lineage>
        <taxon>unclassified sequences</taxon>
        <taxon>metagenomes</taxon>
        <taxon>ecological metagenomes</taxon>
    </lineage>
</organism>
<dbReference type="Pfam" id="PF01011">
    <property type="entry name" value="PQQ"/>
    <property type="match status" value="1"/>
</dbReference>
<reference evidence="2" key="1">
    <citation type="journal article" date="2014" name="Front. Microbiol.">
        <title>High frequency of phylogenetically diverse reductive dehalogenase-homologous genes in deep subseafloor sedimentary metagenomes.</title>
        <authorList>
            <person name="Kawai M."/>
            <person name="Futagami T."/>
            <person name="Toyoda A."/>
            <person name="Takaki Y."/>
            <person name="Nishi S."/>
            <person name="Hori S."/>
            <person name="Arai W."/>
            <person name="Tsubouchi T."/>
            <person name="Morono Y."/>
            <person name="Uchiyama I."/>
            <person name="Ito T."/>
            <person name="Fujiyama A."/>
            <person name="Inagaki F."/>
            <person name="Takami H."/>
        </authorList>
    </citation>
    <scope>NUCLEOTIDE SEQUENCE</scope>
    <source>
        <strain evidence="2">Expedition CK06-06</strain>
    </source>
</reference>
<dbReference type="InterPro" id="IPR002372">
    <property type="entry name" value="PQQ_rpt_dom"/>
</dbReference>
<proteinExistence type="predicted"/>
<evidence type="ECO:0000313" key="2">
    <source>
        <dbReference type="EMBL" id="GAH55540.1"/>
    </source>
</evidence>
<gene>
    <name evidence="2" type="ORF">S03H2_26885</name>
</gene>
<feature type="domain" description="Pyrrolo-quinoline quinone repeat" evidence="1">
    <location>
        <begin position="1"/>
        <end position="77"/>
    </location>
</feature>
<feature type="non-terminal residue" evidence="2">
    <location>
        <position position="77"/>
    </location>
</feature>
<dbReference type="EMBL" id="BARU01015806">
    <property type="protein sequence ID" value="GAH55540.1"/>
    <property type="molecule type" value="Genomic_DNA"/>
</dbReference>
<name>X1HES0_9ZZZZ</name>
<sequence>PYSVGMPAMGAERLTEARMWGATPLDQLACRIAFRKTRYAGDFTPPGTTPAIQFPGWFGGMNWGSVTVVENLGYMIV</sequence>
<comment type="caution">
    <text evidence="2">The sequence shown here is derived from an EMBL/GenBank/DDBJ whole genome shotgun (WGS) entry which is preliminary data.</text>
</comment>
<evidence type="ECO:0000259" key="1">
    <source>
        <dbReference type="Pfam" id="PF01011"/>
    </source>
</evidence>
<accession>X1HES0</accession>
<protein>
    <recommendedName>
        <fullName evidence="1">Pyrrolo-quinoline quinone repeat domain-containing protein</fullName>
    </recommendedName>
</protein>
<feature type="non-terminal residue" evidence="2">
    <location>
        <position position="1"/>
    </location>
</feature>